<dbReference type="InterPro" id="IPR049573">
    <property type="entry name" value="PTPDC1_PTP"/>
</dbReference>
<dbReference type="PROSITE" id="PS00383">
    <property type="entry name" value="TYR_PHOSPHATASE_1"/>
    <property type="match status" value="1"/>
</dbReference>
<feature type="compositionally biased region" description="Basic and acidic residues" evidence="3">
    <location>
        <begin position="562"/>
        <end position="581"/>
    </location>
</feature>
<evidence type="ECO:0000256" key="3">
    <source>
        <dbReference type="SAM" id="MobiDB-lite"/>
    </source>
</evidence>
<dbReference type="AlphaFoldDB" id="A0A813LZ09"/>
<dbReference type="PROSITE" id="PS50054">
    <property type="entry name" value="TYR_PHOSPHATASE_DUAL"/>
    <property type="match status" value="1"/>
</dbReference>
<dbReference type="GO" id="GO:0004725">
    <property type="term" value="F:protein tyrosine phosphatase activity"/>
    <property type="evidence" value="ECO:0007669"/>
    <property type="project" value="InterPro"/>
</dbReference>
<dbReference type="PROSITE" id="PS50056">
    <property type="entry name" value="TYR_PHOSPHATASE_2"/>
    <property type="match status" value="1"/>
</dbReference>
<dbReference type="InterPro" id="IPR003595">
    <property type="entry name" value="Tyr_Pase_cat"/>
</dbReference>
<evidence type="ECO:0000256" key="1">
    <source>
        <dbReference type="ARBA" id="ARBA00022801"/>
    </source>
</evidence>
<dbReference type="FunFam" id="3.90.190.10:FF:000157">
    <property type="entry name" value="Protein-tyrosine phosphatase"/>
    <property type="match status" value="1"/>
</dbReference>
<reference evidence="6" key="1">
    <citation type="submission" date="2021-02" db="EMBL/GenBank/DDBJ databases">
        <authorList>
            <person name="Nowell W R."/>
        </authorList>
    </citation>
    <scope>NUCLEOTIDE SEQUENCE</scope>
    <source>
        <strain evidence="6">Ploen Becks lab</strain>
    </source>
</reference>
<dbReference type="CDD" id="cd14506">
    <property type="entry name" value="PTP_PTPDC1"/>
    <property type="match status" value="1"/>
</dbReference>
<keyword evidence="7" id="KW-1185">Reference proteome</keyword>
<dbReference type="SMART" id="SM00195">
    <property type="entry name" value="DSPc"/>
    <property type="match status" value="1"/>
</dbReference>
<dbReference type="Gene3D" id="3.90.190.10">
    <property type="entry name" value="Protein tyrosine phosphatase superfamily"/>
    <property type="match status" value="1"/>
</dbReference>
<dbReference type="InterPro" id="IPR000340">
    <property type="entry name" value="Dual-sp_phosphatase_cat-dom"/>
</dbReference>
<evidence type="ECO:0000259" key="5">
    <source>
        <dbReference type="PROSITE" id="PS50056"/>
    </source>
</evidence>
<dbReference type="InterPro" id="IPR029021">
    <property type="entry name" value="Prot-tyrosine_phosphatase-like"/>
</dbReference>
<evidence type="ECO:0000259" key="4">
    <source>
        <dbReference type="PROSITE" id="PS50054"/>
    </source>
</evidence>
<dbReference type="InterPro" id="IPR000387">
    <property type="entry name" value="Tyr_Pase_dom"/>
</dbReference>
<organism evidence="6 7">
    <name type="scientific">Brachionus calyciflorus</name>
    <dbReference type="NCBI Taxonomy" id="104777"/>
    <lineage>
        <taxon>Eukaryota</taxon>
        <taxon>Metazoa</taxon>
        <taxon>Spiralia</taxon>
        <taxon>Gnathifera</taxon>
        <taxon>Rotifera</taxon>
        <taxon>Eurotatoria</taxon>
        <taxon>Monogononta</taxon>
        <taxon>Pseudotrocha</taxon>
        <taxon>Ploima</taxon>
        <taxon>Brachionidae</taxon>
        <taxon>Brachionus</taxon>
    </lineage>
</organism>
<evidence type="ECO:0000313" key="6">
    <source>
        <dbReference type="EMBL" id="CAF0712023.1"/>
    </source>
</evidence>
<name>A0A813LZ09_9BILA</name>
<accession>A0A813LZ09</accession>
<dbReference type="GO" id="GO:0060271">
    <property type="term" value="P:cilium assembly"/>
    <property type="evidence" value="ECO:0007669"/>
    <property type="project" value="InterPro"/>
</dbReference>
<comment type="caution">
    <text evidence="6">The sequence shown here is derived from an EMBL/GenBank/DDBJ whole genome shotgun (WGS) entry which is preliminary data.</text>
</comment>
<evidence type="ECO:0000313" key="7">
    <source>
        <dbReference type="Proteomes" id="UP000663879"/>
    </source>
</evidence>
<dbReference type="OrthoDB" id="542013at2759"/>
<dbReference type="InterPro" id="IPR050561">
    <property type="entry name" value="PTP"/>
</dbReference>
<dbReference type="PANTHER" id="PTHR23339">
    <property type="entry name" value="TYROSINE SPECIFIC PROTEIN PHOSPHATASE AND DUAL SPECIFICITY PROTEIN PHOSPHATASE"/>
    <property type="match status" value="1"/>
</dbReference>
<dbReference type="Pfam" id="PF00782">
    <property type="entry name" value="DSPc"/>
    <property type="match status" value="1"/>
</dbReference>
<evidence type="ECO:0000256" key="2">
    <source>
        <dbReference type="ARBA" id="ARBA00022912"/>
    </source>
</evidence>
<feature type="domain" description="Tyrosine-protein phosphatase" evidence="4">
    <location>
        <begin position="103"/>
        <end position="268"/>
    </location>
</feature>
<dbReference type="Proteomes" id="UP000663879">
    <property type="component" value="Unassembled WGS sequence"/>
</dbReference>
<dbReference type="EMBL" id="CAJNOC010000070">
    <property type="protein sequence ID" value="CAF0712023.1"/>
    <property type="molecule type" value="Genomic_DNA"/>
</dbReference>
<keyword evidence="2" id="KW-0904">Protein phosphatase</keyword>
<keyword evidence="1" id="KW-0378">Hydrolase</keyword>
<dbReference type="SUPFAM" id="SSF52799">
    <property type="entry name" value="(Phosphotyrosine protein) phosphatases II"/>
    <property type="match status" value="1"/>
</dbReference>
<dbReference type="SMART" id="SM00404">
    <property type="entry name" value="PTPc_motif"/>
    <property type="match status" value="1"/>
</dbReference>
<dbReference type="InterPro" id="IPR020422">
    <property type="entry name" value="TYR_PHOSPHATASE_DUAL_dom"/>
</dbReference>
<proteinExistence type="predicted"/>
<gene>
    <name evidence="6" type="ORF">OXX778_LOCUS1159</name>
</gene>
<protein>
    <submittedName>
        <fullName evidence="6">Uncharacterized protein</fullName>
    </submittedName>
</protein>
<feature type="domain" description="Tyrosine specific protein phosphatases" evidence="5">
    <location>
        <begin position="190"/>
        <end position="257"/>
    </location>
</feature>
<dbReference type="InterPro" id="IPR016130">
    <property type="entry name" value="Tyr_Pase_AS"/>
</dbReference>
<feature type="region of interest" description="Disordered" evidence="3">
    <location>
        <begin position="557"/>
        <end position="589"/>
    </location>
</feature>
<sequence length="589" mass="68749">MSYSSRKNLLPKDTRRDLPKKPVLIEEDKFQKHKNYSSSSLLLNRSVLSANDVPDVKSPYGSISHGVRKIIPHEMACKLGCSGKKCKYDSSNWPPEEMAIPGIFSHWITDDIIAMARPRDSLIKETNFIQKIKEAGIRSIFNLQTRYEHRDCGDGILENTGFSYDPVDFEKNDIYYYNFELEDFSIGSLDKMLDMVKVFDFSISEGKVAVHCHAGLGRTGLLIACYLVYSIRMNTNQAIHFIREKRQNSVQMKDQIKAVKDFENYLKPLRIVFFQPKSDLSESLNLESGESNKYSSFSLQTFLIRQRLIFHGNERKKFKNIPKILCACGERFKEMIYYSKSNELSKRSDEYDRKISRSHNGSEFFNISLIIEALSTINFPHVVMKNVIYYQNLLNDSNDGYLELSKEENPFVLSALIWSWLDHLKEPVLRDQEINILLNNFSENGSNFETANWEGLERGTFETVNYLIDIIRELMPLEDNFKNDLVCQLIAYLTQTQLRNKRLENYNESFDSVSILNSTNKMKKNNFLILKSVILNSIDKMVRLDEEILSKSIMKSKSKKSPRFDDENDDYRHIERRETSRQKYNQMDY</sequence>